<sequence length="393" mass="42806">MHFEEIRALEKRYVMQTYGRNEIALVSGEGARLRDSEGKEYIDLTSGIGVSCLGYHHPALSAAISDQAQKLMHCSNLFYSEPMAKTAEELVKATGLARVFFANSGAEANEAMIKTARKYSSDHYGKDRYKIITLRQSFHGRTMTTLMATGQDKFHQYFYPLPEGFDYVDAGNAEEFKAHADDHVCAVIMEMIQGEGGVLPLDKTFVQQVSAYCKAHDILVCVDEVQTGIGRTGTLFCYEQYGIEPDIVSMAKGLGGGVPIGAILCGEKCADTLQAGQHGSTFGGNLLACRAAQTVLSIVNDPQFLASVKEKGEYIREQLLAMDSPAIHDVRGLGLMLGIGVDPQQRAGYVSALQEKGVLVLTAGADTIRLLPPLVITKEDIDQALACMKEVFK</sequence>
<keyword evidence="4 5" id="KW-0663">Pyridoxal phosphate</keyword>
<keyword evidence="3 5" id="KW-0808">Transferase</keyword>
<dbReference type="Gene3D" id="3.90.1150.10">
    <property type="entry name" value="Aspartate Aminotransferase, domain 1"/>
    <property type="match status" value="1"/>
</dbReference>
<feature type="binding site" evidence="5">
    <location>
        <position position="141"/>
    </location>
    <ligand>
        <name>N(2)-acetyl-L-ornithine</name>
        <dbReference type="ChEBI" id="CHEBI:57805"/>
    </ligand>
</feature>
<evidence type="ECO:0000313" key="7">
    <source>
        <dbReference type="Proteomes" id="UP000823896"/>
    </source>
</evidence>
<proteinExistence type="inferred from homology"/>
<dbReference type="GO" id="GO:0006526">
    <property type="term" value="P:L-arginine biosynthetic process"/>
    <property type="evidence" value="ECO:0007669"/>
    <property type="project" value="UniProtKB-UniRule"/>
</dbReference>
<comment type="cofactor">
    <cofactor evidence="5">
        <name>pyridoxal 5'-phosphate</name>
        <dbReference type="ChEBI" id="CHEBI:597326"/>
    </cofactor>
    <text evidence="5">Binds 1 pyridoxal phosphate per subunit.</text>
</comment>
<evidence type="ECO:0000256" key="4">
    <source>
        <dbReference type="ARBA" id="ARBA00022898"/>
    </source>
</evidence>
<evidence type="ECO:0000256" key="3">
    <source>
        <dbReference type="ARBA" id="ARBA00022679"/>
    </source>
</evidence>
<dbReference type="HAMAP" id="MF_01107">
    <property type="entry name" value="ArgD_aminotrans_3"/>
    <property type="match status" value="1"/>
</dbReference>
<dbReference type="NCBIfam" id="TIGR00707">
    <property type="entry name" value="argD"/>
    <property type="match status" value="1"/>
</dbReference>
<keyword evidence="2 5" id="KW-0028">Amino-acid biosynthesis</keyword>
<keyword evidence="5" id="KW-0055">Arginine biosynthesis</keyword>
<dbReference type="PROSITE" id="PS00600">
    <property type="entry name" value="AA_TRANSFER_CLASS_3"/>
    <property type="match status" value="1"/>
</dbReference>
<protein>
    <recommendedName>
        <fullName evidence="5">Acetylornithine aminotransferase</fullName>
        <shortName evidence="5">ACOAT</shortName>
        <ecNumber evidence="5">2.6.1.11</ecNumber>
    </recommendedName>
</protein>
<organism evidence="6 7">
    <name type="scientific">Candidatus Merdibacter merdavium</name>
    <dbReference type="NCBI Taxonomy" id="2838692"/>
    <lineage>
        <taxon>Bacteria</taxon>
        <taxon>Bacillati</taxon>
        <taxon>Bacillota</taxon>
        <taxon>Erysipelotrichia</taxon>
        <taxon>Erysipelotrichales</taxon>
        <taxon>Erysipelotrichaceae</taxon>
        <taxon>Merdibacter</taxon>
    </lineage>
</organism>
<comment type="catalytic activity">
    <reaction evidence="5">
        <text>N(2)-acetyl-L-ornithine + 2-oxoglutarate = N-acetyl-L-glutamate 5-semialdehyde + L-glutamate</text>
        <dbReference type="Rhea" id="RHEA:18049"/>
        <dbReference type="ChEBI" id="CHEBI:16810"/>
        <dbReference type="ChEBI" id="CHEBI:29123"/>
        <dbReference type="ChEBI" id="CHEBI:29985"/>
        <dbReference type="ChEBI" id="CHEBI:57805"/>
        <dbReference type="EC" id="2.6.1.11"/>
    </reaction>
</comment>
<dbReference type="InterPro" id="IPR015422">
    <property type="entry name" value="PyrdxlP-dep_Trfase_small"/>
</dbReference>
<dbReference type="Gene3D" id="3.40.640.10">
    <property type="entry name" value="Type I PLP-dependent aspartate aminotransferase-like (Major domain)"/>
    <property type="match status" value="1"/>
</dbReference>
<feature type="binding site" evidence="5">
    <location>
        <begin position="223"/>
        <end position="226"/>
    </location>
    <ligand>
        <name>pyridoxal 5'-phosphate</name>
        <dbReference type="ChEBI" id="CHEBI:597326"/>
    </ligand>
</feature>
<dbReference type="EC" id="2.6.1.11" evidence="5"/>
<gene>
    <name evidence="5" type="primary">argD</name>
    <name evidence="6" type="ORF">H9702_04920</name>
</gene>
<dbReference type="Proteomes" id="UP000823896">
    <property type="component" value="Unassembled WGS sequence"/>
</dbReference>
<feature type="binding site" evidence="5">
    <location>
        <position position="281"/>
    </location>
    <ligand>
        <name>pyridoxal 5'-phosphate</name>
        <dbReference type="ChEBI" id="CHEBI:597326"/>
    </ligand>
</feature>
<feature type="binding site" evidence="5">
    <location>
        <position position="138"/>
    </location>
    <ligand>
        <name>pyridoxal 5'-phosphate</name>
        <dbReference type="ChEBI" id="CHEBI:597326"/>
    </ligand>
</feature>
<dbReference type="SUPFAM" id="SSF53383">
    <property type="entry name" value="PLP-dependent transferases"/>
    <property type="match status" value="1"/>
</dbReference>
<dbReference type="GO" id="GO:0042802">
    <property type="term" value="F:identical protein binding"/>
    <property type="evidence" value="ECO:0007669"/>
    <property type="project" value="TreeGrafter"/>
</dbReference>
<feature type="binding site" evidence="5">
    <location>
        <begin position="105"/>
        <end position="106"/>
    </location>
    <ligand>
        <name>pyridoxal 5'-phosphate</name>
        <dbReference type="ChEBI" id="CHEBI:597326"/>
    </ligand>
</feature>
<dbReference type="InterPro" id="IPR050103">
    <property type="entry name" value="Class-III_PLP-dep_AT"/>
</dbReference>
<comment type="similarity">
    <text evidence="5">Belongs to the class-III pyridoxal-phosphate-dependent aminotransferase family. ArgD subfamily.</text>
</comment>
<dbReference type="AlphaFoldDB" id="A0A9D2NPZ1"/>
<dbReference type="InterPro" id="IPR004636">
    <property type="entry name" value="AcOrn/SuccOrn_fam"/>
</dbReference>
<dbReference type="GO" id="GO:0003992">
    <property type="term" value="F:N2-acetyl-L-ornithine:2-oxoglutarate 5-aminotransferase activity"/>
    <property type="evidence" value="ECO:0007669"/>
    <property type="project" value="UniProtKB-UniRule"/>
</dbReference>
<comment type="caution">
    <text evidence="6">The sequence shown here is derived from an EMBL/GenBank/DDBJ whole genome shotgun (WGS) entry which is preliminary data.</text>
</comment>
<feature type="modified residue" description="N6-(pyridoxal phosphate)lysine" evidence="5">
    <location>
        <position position="252"/>
    </location>
</feature>
<comment type="subunit">
    <text evidence="5">Homodimer.</text>
</comment>
<dbReference type="InterPro" id="IPR015421">
    <property type="entry name" value="PyrdxlP-dep_Trfase_major"/>
</dbReference>
<dbReference type="NCBIfam" id="NF002325">
    <property type="entry name" value="PRK01278.1"/>
    <property type="match status" value="1"/>
</dbReference>
<evidence type="ECO:0000313" key="6">
    <source>
        <dbReference type="EMBL" id="HJC36456.1"/>
    </source>
</evidence>
<accession>A0A9D2NPZ1</accession>
<dbReference type="PANTHER" id="PTHR11986:SF79">
    <property type="entry name" value="ACETYLORNITHINE AMINOTRANSFERASE, MITOCHONDRIAL"/>
    <property type="match status" value="1"/>
</dbReference>
<dbReference type="InterPro" id="IPR049704">
    <property type="entry name" value="Aminotrans_3_PPA_site"/>
</dbReference>
<keyword evidence="1 5" id="KW-0032">Aminotransferase</keyword>
<dbReference type="GO" id="GO:0005737">
    <property type="term" value="C:cytoplasm"/>
    <property type="evidence" value="ECO:0007669"/>
    <property type="project" value="UniProtKB-SubCell"/>
</dbReference>
<comment type="miscellaneous">
    <text evidence="5">May also have succinyldiaminopimelate aminotransferase activity, thus carrying out the corresponding step in lysine biosynthesis.</text>
</comment>
<dbReference type="Pfam" id="PF00202">
    <property type="entry name" value="Aminotran_3"/>
    <property type="match status" value="1"/>
</dbReference>
<dbReference type="CDD" id="cd00610">
    <property type="entry name" value="OAT_like"/>
    <property type="match status" value="1"/>
</dbReference>
<dbReference type="EMBL" id="DWWM01000029">
    <property type="protein sequence ID" value="HJC36456.1"/>
    <property type="molecule type" value="Genomic_DNA"/>
</dbReference>
<reference evidence="6" key="2">
    <citation type="submission" date="2021-04" db="EMBL/GenBank/DDBJ databases">
        <authorList>
            <person name="Gilroy R."/>
        </authorList>
    </citation>
    <scope>NUCLEOTIDE SEQUENCE</scope>
    <source>
        <strain evidence="6">CHK187-11901</strain>
    </source>
</reference>
<name>A0A9D2NPZ1_9FIRM</name>
<dbReference type="GO" id="GO:0030170">
    <property type="term" value="F:pyridoxal phosphate binding"/>
    <property type="evidence" value="ECO:0007669"/>
    <property type="project" value="InterPro"/>
</dbReference>
<comment type="subcellular location">
    <subcellularLocation>
        <location evidence="5">Cytoplasm</location>
    </subcellularLocation>
</comment>
<keyword evidence="5" id="KW-0963">Cytoplasm</keyword>
<feature type="binding site" evidence="5">
    <location>
        <position position="280"/>
    </location>
    <ligand>
        <name>N(2)-acetyl-L-ornithine</name>
        <dbReference type="ChEBI" id="CHEBI:57805"/>
    </ligand>
</feature>
<dbReference type="PANTHER" id="PTHR11986">
    <property type="entry name" value="AMINOTRANSFERASE CLASS III"/>
    <property type="match status" value="1"/>
</dbReference>
<evidence type="ECO:0000256" key="2">
    <source>
        <dbReference type="ARBA" id="ARBA00022605"/>
    </source>
</evidence>
<evidence type="ECO:0000256" key="1">
    <source>
        <dbReference type="ARBA" id="ARBA00022576"/>
    </source>
</evidence>
<comment type="pathway">
    <text evidence="5">Amino-acid biosynthesis; L-arginine biosynthesis; N(2)-acetyl-L-ornithine from L-glutamate: step 4/4.</text>
</comment>
<dbReference type="FunFam" id="3.40.640.10:FF:000004">
    <property type="entry name" value="Acetylornithine aminotransferase"/>
    <property type="match status" value="1"/>
</dbReference>
<dbReference type="PIRSF" id="PIRSF000521">
    <property type="entry name" value="Transaminase_4ab_Lys_Orn"/>
    <property type="match status" value="1"/>
</dbReference>
<evidence type="ECO:0000256" key="5">
    <source>
        <dbReference type="HAMAP-Rule" id="MF_01107"/>
    </source>
</evidence>
<dbReference type="InterPro" id="IPR005814">
    <property type="entry name" value="Aminotrans_3"/>
</dbReference>
<reference evidence="6" key="1">
    <citation type="journal article" date="2021" name="PeerJ">
        <title>Extensive microbial diversity within the chicken gut microbiome revealed by metagenomics and culture.</title>
        <authorList>
            <person name="Gilroy R."/>
            <person name="Ravi A."/>
            <person name="Getino M."/>
            <person name="Pursley I."/>
            <person name="Horton D.L."/>
            <person name="Alikhan N.F."/>
            <person name="Baker D."/>
            <person name="Gharbi K."/>
            <person name="Hall N."/>
            <person name="Watson M."/>
            <person name="Adriaenssens E.M."/>
            <person name="Foster-Nyarko E."/>
            <person name="Jarju S."/>
            <person name="Secka A."/>
            <person name="Antonio M."/>
            <person name="Oren A."/>
            <person name="Chaudhuri R.R."/>
            <person name="La Ragione R."/>
            <person name="Hildebrand F."/>
            <person name="Pallen M.J."/>
        </authorList>
    </citation>
    <scope>NUCLEOTIDE SEQUENCE</scope>
    <source>
        <strain evidence="6">CHK187-11901</strain>
    </source>
</reference>
<dbReference type="InterPro" id="IPR015424">
    <property type="entry name" value="PyrdxlP-dep_Trfase"/>
</dbReference>